<protein>
    <submittedName>
        <fullName evidence="1">Response regulator</fullName>
    </submittedName>
</protein>
<dbReference type="Proteomes" id="UP001380953">
    <property type="component" value="Unassembled WGS sequence"/>
</dbReference>
<comment type="caution">
    <text evidence="1">The sequence shown here is derived from an EMBL/GenBank/DDBJ whole genome shotgun (WGS) entry which is preliminary data.</text>
</comment>
<sequence length="583" mass="64579">MYSVLILDDEEPLREAIRILGSWDVLGIGHIYEATDGEEGLVLLREHRIDLAMIDMKMPGMDGSEFLRRLEKDYPDVLSVVISGYNDFEYTRQAIRSHALDYLLKPVNRHSLNEVLQRAVEELNARRKKAEELLRRGRTLNVSLPKLRENVYLSIVRRSFNESREADTLAMIGASGESPKLHMAASLRLLNLDRVRRSRFYGDTGLLHAAIANVIRDCAPEGMECFGFADPASHREMIVVIRSLSDPGKSADGPLEYRAEIYLRKLLPTLDRLFGLRTIAGYGGGSAVLAELADSYDQARRAAGQINLLRLGETGYGVSSAKSGESRRGNGAGFALPESAAFAAAWARIAAAAGSGAPAQAQRIAEDAIVELKAGGYLALEEAQRLLGETKVALGCAEKQAGSAEQTESADSLAPAFSLSAKQADAASGDTEEGDLVDVSQWEQRILEVVEQCCRQARQADRTGASFHISDIRAYIDRHYFEEIKISMFTEKYFLSREYLMKLFKQEYGVGIHEYTQKLRMEKARVLLGEETLKIQEISDMLGYNDKNYFSKAFRNYYGVSPSEYRSGAGERTDGKAGLPGGR</sequence>
<dbReference type="EMBL" id="JBBKAR010000007">
    <property type="protein sequence ID" value="MEJ8302881.1"/>
    <property type="molecule type" value="Genomic_DNA"/>
</dbReference>
<accession>A0ACC6P7J3</accession>
<gene>
    <name evidence="1" type="ORF">WKI47_03020</name>
</gene>
<name>A0ACC6P7J3_9BACL</name>
<evidence type="ECO:0000313" key="2">
    <source>
        <dbReference type="Proteomes" id="UP001380953"/>
    </source>
</evidence>
<organism evidence="1 2">
    <name type="scientific">Saccharibacillus sacchari</name>
    <dbReference type="NCBI Taxonomy" id="456493"/>
    <lineage>
        <taxon>Bacteria</taxon>
        <taxon>Bacillati</taxon>
        <taxon>Bacillota</taxon>
        <taxon>Bacilli</taxon>
        <taxon>Bacillales</taxon>
        <taxon>Paenibacillaceae</taxon>
        <taxon>Saccharibacillus</taxon>
    </lineage>
</organism>
<keyword evidence="2" id="KW-1185">Reference proteome</keyword>
<reference evidence="1" key="1">
    <citation type="submission" date="2024-03" db="EMBL/GenBank/DDBJ databases">
        <title>Whole genome sequecning of epiphytes from Marcgravia umbellata leaves.</title>
        <authorList>
            <person name="Kumar G."/>
            <person name="Savka M.A."/>
        </authorList>
    </citation>
    <scope>NUCLEOTIDE SEQUENCE</scope>
    <source>
        <strain evidence="1">RIT_BL5</strain>
    </source>
</reference>
<evidence type="ECO:0000313" key="1">
    <source>
        <dbReference type="EMBL" id="MEJ8302881.1"/>
    </source>
</evidence>
<proteinExistence type="predicted"/>